<dbReference type="Pfam" id="PF00282">
    <property type="entry name" value="Pyridoxal_deC"/>
    <property type="match status" value="1"/>
</dbReference>
<comment type="caution">
    <text evidence="5">The sequence shown here is derived from an EMBL/GenBank/DDBJ whole genome shotgun (WGS) entry which is preliminary data.</text>
</comment>
<evidence type="ECO:0000313" key="5">
    <source>
        <dbReference type="EMBL" id="KAJ7785194.1"/>
    </source>
</evidence>
<reference evidence="5" key="1">
    <citation type="submission" date="2023-03" db="EMBL/GenBank/DDBJ databases">
        <title>Massive genome expansion in bonnet fungi (Mycena s.s.) driven by repeated elements and novel gene families across ecological guilds.</title>
        <authorList>
            <consortium name="Lawrence Berkeley National Laboratory"/>
            <person name="Harder C.B."/>
            <person name="Miyauchi S."/>
            <person name="Viragh M."/>
            <person name="Kuo A."/>
            <person name="Thoen E."/>
            <person name="Andreopoulos B."/>
            <person name="Lu D."/>
            <person name="Skrede I."/>
            <person name="Drula E."/>
            <person name="Henrissat B."/>
            <person name="Morin E."/>
            <person name="Kohler A."/>
            <person name="Barry K."/>
            <person name="LaButti K."/>
            <person name="Morin E."/>
            <person name="Salamov A."/>
            <person name="Lipzen A."/>
            <person name="Mereny Z."/>
            <person name="Hegedus B."/>
            <person name="Baldrian P."/>
            <person name="Stursova M."/>
            <person name="Weitz H."/>
            <person name="Taylor A."/>
            <person name="Grigoriev I.V."/>
            <person name="Nagy L.G."/>
            <person name="Martin F."/>
            <person name="Kauserud H."/>
        </authorList>
    </citation>
    <scope>NUCLEOTIDE SEQUENCE</scope>
    <source>
        <strain evidence="5">CBHHK188m</strain>
    </source>
</reference>
<dbReference type="SUPFAM" id="SSF53383">
    <property type="entry name" value="PLP-dependent transferases"/>
    <property type="match status" value="1"/>
</dbReference>
<keyword evidence="2 4" id="KW-0663">Pyridoxal phosphate</keyword>
<dbReference type="InterPro" id="IPR050477">
    <property type="entry name" value="GrpII_AminoAcid_Decarb"/>
</dbReference>
<evidence type="ECO:0000256" key="2">
    <source>
        <dbReference type="ARBA" id="ARBA00022898"/>
    </source>
</evidence>
<sequence>MHLNLLNTMHTACPDSKHAAVSAWFLGPKAENHGVLRNAFDMIIDEVLKGRTEYFKDDKSFIDDEIKKHPSYRAELQKIEANVKLLSGLLAKHSCPSFSPRYAGHQTFETTLPAILGYVLGLLYNQNNLSPEIGPLTSWIEYVVGQQLCKMVGYSYNNIESESDLLNPENSSDDPVGWGHITCDGSVANLESMWVARNLKFYGLSLRKAMVPGQPLAFVADTFNITAYDLDERGSVKTTEKLFVRCSAWQLLNLTAAQVLGLPGRLSREYGISSAFVESIMQKYIIQTVGKDTLETEFKIAPCRYLISATNHYSWPKSAAITGIGSNNLVEASVDGRARMDTKDLDRQLRHCLENHIAVYAVVVIMGSTEHGAVDPLSEVIELRKKYEALGLTFLIHADAAWGGYFRTLTIPDPAVLGLRADPGNKFVPALALMAYTKRELEYLKYADSVTVDPHKTGYIPYPAGGLCYRDERLRFLVTWSSPYLNTEGGGVEAMGVYGLEGSKPGAAACATWLSHRVIGLHQNGYGTLLGEAMFTSVKMYSQWATMSLRSSNLIVVPFTKLPAEEDGKPKNEIEKERAYIQMNIVNRDNLDLVNDEVAMGLVKRMGSDLMINNFSCNFKIEGRVNKDIAEANYLNKRIYERLSIQKVTDDISERPVIIFSTVFSQAKYKEALKTYKNRLGLEGEGDLYTLCNISKTPFPTAGNFVKELADEFQKVAEQEIQNCYRRVRVVPDFHTFIIQGATNPFYLVQLPMFNVGNHRQQLIIKVSLSDESLRRWTAHRQTYPSDMVMVHTTRKEFLSTILDRGEFDGVVTNGLPAIYGARSRAMDGSPGFRVAINIVGIVKNRPLSPAHLDSSYPQQMPFYIYGSIAETHIDHMLLHAPNAQLSAGNITLDVEMDLSNPRNRQLLENGLDRGLIAVASSNPEFAMQPFSNAHRPAFFSPWSDGFKVALYADDSDSKGPGLVETLGKPITAATISLGSNVFSDWSYINQDAVLSVGVGSGLGAVASIKAQQDIQVLTDQTTKTLAPRPIILGRNVEESLERFGLVPPPTCAFNSVDGGHCSSTEILSRFLVREPADDFGRKLLIREGWKEAVDAVATAALK</sequence>
<evidence type="ECO:0000256" key="1">
    <source>
        <dbReference type="ARBA" id="ARBA00001933"/>
    </source>
</evidence>
<dbReference type="InterPro" id="IPR015421">
    <property type="entry name" value="PyrdxlP-dep_Trfase_major"/>
</dbReference>
<dbReference type="PANTHER" id="PTHR42735:SF4">
    <property type="entry name" value="PYRIDOXAL PHOSPHATE-DEPENDENT DECARBOXYLASE FAMILY PROTEIN"/>
    <property type="match status" value="1"/>
</dbReference>
<protein>
    <submittedName>
        <fullName evidence="5">Pyridoxal phosphate-dependent transferase</fullName>
    </submittedName>
</protein>
<dbReference type="EMBL" id="JARJLG010000001">
    <property type="protein sequence ID" value="KAJ7785194.1"/>
    <property type="molecule type" value="Genomic_DNA"/>
</dbReference>
<feature type="modified residue" description="N6-(pyridoxal phosphate)lysine" evidence="4">
    <location>
        <position position="456"/>
    </location>
</feature>
<dbReference type="GO" id="GO:0016740">
    <property type="term" value="F:transferase activity"/>
    <property type="evidence" value="ECO:0007669"/>
    <property type="project" value="UniProtKB-KW"/>
</dbReference>
<gene>
    <name evidence="5" type="ORF">DFH07DRAFT_4733</name>
</gene>
<dbReference type="InterPro" id="IPR002129">
    <property type="entry name" value="PyrdxlP-dep_de-COase"/>
</dbReference>
<organism evidence="5 6">
    <name type="scientific">Mycena maculata</name>
    <dbReference type="NCBI Taxonomy" id="230809"/>
    <lineage>
        <taxon>Eukaryota</taxon>
        <taxon>Fungi</taxon>
        <taxon>Dikarya</taxon>
        <taxon>Basidiomycota</taxon>
        <taxon>Agaricomycotina</taxon>
        <taxon>Agaricomycetes</taxon>
        <taxon>Agaricomycetidae</taxon>
        <taxon>Agaricales</taxon>
        <taxon>Marasmiineae</taxon>
        <taxon>Mycenaceae</taxon>
        <taxon>Mycena</taxon>
    </lineage>
</organism>
<dbReference type="Proteomes" id="UP001215280">
    <property type="component" value="Unassembled WGS sequence"/>
</dbReference>
<dbReference type="InterPro" id="IPR015424">
    <property type="entry name" value="PyrdxlP-dep_Trfase"/>
</dbReference>
<name>A0AAD7KI58_9AGAR</name>
<keyword evidence="6" id="KW-1185">Reference proteome</keyword>
<evidence type="ECO:0000256" key="3">
    <source>
        <dbReference type="ARBA" id="ARBA00023239"/>
    </source>
</evidence>
<comment type="cofactor">
    <cofactor evidence="1 4">
        <name>pyridoxal 5'-phosphate</name>
        <dbReference type="ChEBI" id="CHEBI:597326"/>
    </cofactor>
</comment>
<keyword evidence="3" id="KW-0456">Lyase</keyword>
<dbReference type="GO" id="GO:0030170">
    <property type="term" value="F:pyridoxal phosphate binding"/>
    <property type="evidence" value="ECO:0007669"/>
    <property type="project" value="InterPro"/>
</dbReference>
<dbReference type="GO" id="GO:0019752">
    <property type="term" value="P:carboxylic acid metabolic process"/>
    <property type="evidence" value="ECO:0007669"/>
    <property type="project" value="InterPro"/>
</dbReference>
<proteinExistence type="predicted"/>
<dbReference type="PANTHER" id="PTHR42735">
    <property type="match status" value="1"/>
</dbReference>
<evidence type="ECO:0000256" key="4">
    <source>
        <dbReference type="PIRSR" id="PIRSR602129-50"/>
    </source>
</evidence>
<keyword evidence="5" id="KW-0808">Transferase</keyword>
<dbReference type="AlphaFoldDB" id="A0AAD7KI58"/>
<evidence type="ECO:0000313" key="6">
    <source>
        <dbReference type="Proteomes" id="UP001215280"/>
    </source>
</evidence>
<dbReference type="Gene3D" id="3.40.640.10">
    <property type="entry name" value="Type I PLP-dependent aspartate aminotransferase-like (Major domain)"/>
    <property type="match status" value="1"/>
</dbReference>
<accession>A0AAD7KI58</accession>
<dbReference type="GO" id="GO:0016830">
    <property type="term" value="F:carbon-carbon lyase activity"/>
    <property type="evidence" value="ECO:0007669"/>
    <property type="project" value="InterPro"/>
</dbReference>